<gene>
    <name evidence="2" type="ORF">SAMN05421753_11586</name>
</gene>
<organism evidence="2 3">
    <name type="scientific">Planctomicrobium piriforme</name>
    <dbReference type="NCBI Taxonomy" id="1576369"/>
    <lineage>
        <taxon>Bacteria</taxon>
        <taxon>Pseudomonadati</taxon>
        <taxon>Planctomycetota</taxon>
        <taxon>Planctomycetia</taxon>
        <taxon>Planctomycetales</taxon>
        <taxon>Planctomycetaceae</taxon>
        <taxon>Planctomicrobium</taxon>
    </lineage>
</organism>
<dbReference type="AlphaFoldDB" id="A0A1I3NFL1"/>
<evidence type="ECO:0000313" key="2">
    <source>
        <dbReference type="EMBL" id="SFJ08128.1"/>
    </source>
</evidence>
<name>A0A1I3NFL1_9PLAN</name>
<dbReference type="Proteomes" id="UP000199518">
    <property type="component" value="Unassembled WGS sequence"/>
</dbReference>
<evidence type="ECO:0000259" key="1">
    <source>
        <dbReference type="Pfam" id="PF22847"/>
    </source>
</evidence>
<dbReference type="InterPro" id="IPR023296">
    <property type="entry name" value="Glyco_hydro_beta-prop_sf"/>
</dbReference>
<dbReference type="CDD" id="cd08983">
    <property type="entry name" value="GH43_Bt3655-like"/>
    <property type="match status" value="1"/>
</dbReference>
<dbReference type="EMBL" id="FOQD01000015">
    <property type="protein sequence ID" value="SFJ08128.1"/>
    <property type="molecule type" value="Genomic_DNA"/>
</dbReference>
<dbReference type="InterPro" id="IPR050727">
    <property type="entry name" value="GH43_arabinanases"/>
</dbReference>
<dbReference type="OrthoDB" id="9758923at2"/>
<feature type="domain" description="Arabinosidase BT-3657-like N-terminal" evidence="1">
    <location>
        <begin position="41"/>
        <end position="140"/>
    </location>
</feature>
<dbReference type="PANTHER" id="PTHR43301:SF3">
    <property type="entry name" value="ARABINAN ENDO-1,5-ALPHA-L-ARABINOSIDASE A-RELATED"/>
    <property type="match status" value="1"/>
</dbReference>
<protein>
    <recommendedName>
        <fullName evidence="1">Arabinosidase BT-3657-like N-terminal domain-containing protein</fullName>
    </recommendedName>
</protein>
<dbReference type="InterPro" id="IPR055133">
    <property type="entry name" value="BT_3657-like_N"/>
</dbReference>
<dbReference type="RefSeq" id="WP_139228571.1">
    <property type="nucleotide sequence ID" value="NZ_FOQD01000015.1"/>
</dbReference>
<sequence length="340" mass="38128">MPIHFGSNIRALLLALGFLWGLTGSLVAEEKPPAPANSGPFVFAYFNTGNAGESQGLQYAWSRDGYKWTALASPNGTFLKPEVGGKLLRDPSIVQAPDGIFHMVWTTDWFRHGIGSSYSKDLLHWSPQEYLDVMQDFPGTVNCWAPEIFYDAPSQTYLIYWASTIPGKFPDTEPTGEEFKQFGTRASHRIYVTTTQDFKKFTPTQLLYDNGYNAIDAFIVADPEHSRYVMIIKDETAYPTAKKNLRLAFAKTPLGPWSPSTTPFSPDWVEGASVLKVGNEWLVYYDAYTRHRYEGQKTTDLENWQSITDKLTMPTGMRHGTPLPVTEVILQGLLSSSKAP</sequence>
<reference evidence="3" key="1">
    <citation type="submission" date="2016-10" db="EMBL/GenBank/DDBJ databases">
        <authorList>
            <person name="Varghese N."/>
            <person name="Submissions S."/>
        </authorList>
    </citation>
    <scope>NUCLEOTIDE SEQUENCE [LARGE SCALE GENOMIC DNA]</scope>
    <source>
        <strain evidence="3">DSM 26348</strain>
    </source>
</reference>
<dbReference type="SUPFAM" id="SSF75005">
    <property type="entry name" value="Arabinanase/levansucrase/invertase"/>
    <property type="match status" value="1"/>
</dbReference>
<dbReference type="Gene3D" id="2.115.10.20">
    <property type="entry name" value="Glycosyl hydrolase domain, family 43"/>
    <property type="match status" value="1"/>
</dbReference>
<accession>A0A1I3NFL1</accession>
<evidence type="ECO:0000313" key="3">
    <source>
        <dbReference type="Proteomes" id="UP000199518"/>
    </source>
</evidence>
<keyword evidence="3" id="KW-1185">Reference proteome</keyword>
<proteinExistence type="predicted"/>
<dbReference type="STRING" id="1576369.SAMN05421753_11586"/>
<dbReference type="PANTHER" id="PTHR43301">
    <property type="entry name" value="ARABINAN ENDO-1,5-ALPHA-L-ARABINOSIDASE"/>
    <property type="match status" value="1"/>
</dbReference>
<dbReference type="Pfam" id="PF22847">
    <property type="entry name" value="BT_3657-like_N"/>
    <property type="match status" value="1"/>
</dbReference>